<dbReference type="RefSeq" id="WP_202666425.1">
    <property type="nucleotide sequence ID" value="NZ_JAENMR010000017.1"/>
</dbReference>
<dbReference type="EMBL" id="JAENMS010000016">
    <property type="protein sequence ID" value="MBL5936847.1"/>
    <property type="molecule type" value="Genomic_DNA"/>
</dbReference>
<accession>A0AAP2AIA6</accession>
<proteinExistence type="predicted"/>
<reference evidence="1" key="1">
    <citation type="submission" date="2020-12" db="EMBL/GenBank/DDBJ databases">
        <title>Draft genome sequence of Enterobacter spp., Lelliottia spp. and Serratia spp. isolated from drinking water reservoirs and lakes.</title>
        <authorList>
            <person name="Reitter C."/>
            <person name="Neuhaus K."/>
            <person name="Huegler M."/>
        </authorList>
    </citation>
    <scope>NUCLEOTIDE SEQUENCE</scope>
    <source>
        <strain evidence="1">TZW15</strain>
    </source>
</reference>
<protein>
    <submittedName>
        <fullName evidence="1">Acyl carrier protein</fullName>
    </submittedName>
</protein>
<sequence>MPPSLAEVIHLIRSRCDGAPGFITTETRLVSGLGFCSDDMEELLHEAEWRFGVRFPSDENALRELFTLRPHEYLLTPQESQPLSPAWVLCRLRGAPLPVQADISVGDFFRGLTALCLKGGEM</sequence>
<gene>
    <name evidence="1" type="ORF">I7V27_20650</name>
</gene>
<name>A0AAP2AIA6_LELAM</name>
<comment type="caution">
    <text evidence="1">The sequence shown here is derived from an EMBL/GenBank/DDBJ whole genome shotgun (WGS) entry which is preliminary data.</text>
</comment>
<organism evidence="1 2">
    <name type="scientific">Lelliottia amnigena</name>
    <name type="common">Enterobacter amnigenus</name>
    <dbReference type="NCBI Taxonomy" id="61646"/>
    <lineage>
        <taxon>Bacteria</taxon>
        <taxon>Pseudomonadati</taxon>
        <taxon>Pseudomonadota</taxon>
        <taxon>Gammaproteobacteria</taxon>
        <taxon>Enterobacterales</taxon>
        <taxon>Enterobacteriaceae</taxon>
        <taxon>Lelliottia</taxon>
    </lineage>
</organism>
<dbReference type="Proteomes" id="UP000653275">
    <property type="component" value="Unassembled WGS sequence"/>
</dbReference>
<evidence type="ECO:0000313" key="2">
    <source>
        <dbReference type="Proteomes" id="UP000653275"/>
    </source>
</evidence>
<dbReference type="AlphaFoldDB" id="A0AAP2AIA6"/>
<evidence type="ECO:0000313" key="1">
    <source>
        <dbReference type="EMBL" id="MBL5936847.1"/>
    </source>
</evidence>